<dbReference type="Pfam" id="PF09208">
    <property type="entry name" value="Endonuc-MspI"/>
    <property type="match status" value="1"/>
</dbReference>
<organism evidence="1 2">
    <name type="scientific">Listeria aquatica FSL S10-1188</name>
    <dbReference type="NCBI Taxonomy" id="1265818"/>
    <lineage>
        <taxon>Bacteria</taxon>
        <taxon>Bacillati</taxon>
        <taxon>Bacillota</taxon>
        <taxon>Bacilli</taxon>
        <taxon>Bacillales</taxon>
        <taxon>Listeriaceae</taxon>
        <taxon>Listeria</taxon>
    </lineage>
</organism>
<dbReference type="STRING" id="1265818.MAQA_00445"/>
<dbReference type="EMBL" id="AOCG01000001">
    <property type="protein sequence ID" value="EUJ21827.1"/>
    <property type="molecule type" value="Genomic_DNA"/>
</dbReference>
<sequence length="150" mass="17223">MRTKKKIGYEASRKIRSGKRFSSLDNVLTFRELELLIESKISSVDSVGKKTADRGINLEQRLVRIFNSEDNVKRWNKKQDSSIVGDNYDWFLLSLKSFGVNPSENINSMLATKHIPKLPSGGTAKTDVYLQIRTNEQSYQIMISCQKFTR</sequence>
<dbReference type="AlphaFoldDB" id="W7B7F8"/>
<dbReference type="SUPFAM" id="SSF52980">
    <property type="entry name" value="Restriction endonuclease-like"/>
    <property type="match status" value="1"/>
</dbReference>
<name>W7B7F8_9LIST</name>
<dbReference type="InterPro" id="IPR011335">
    <property type="entry name" value="Restrct_endonuc-II-like"/>
</dbReference>
<protein>
    <submittedName>
        <fullName evidence="1">Type II site-specific deoxyribonuclease</fullName>
    </submittedName>
</protein>
<dbReference type="GO" id="GO:0003677">
    <property type="term" value="F:DNA binding"/>
    <property type="evidence" value="ECO:0007669"/>
    <property type="project" value="InterPro"/>
</dbReference>
<dbReference type="InterPro" id="IPR015291">
    <property type="entry name" value="Restrct_endonuc_II_MspI"/>
</dbReference>
<gene>
    <name evidence="1" type="ORF">MAQA_00445</name>
</gene>
<accession>W7B7F8</accession>
<evidence type="ECO:0000313" key="2">
    <source>
        <dbReference type="Proteomes" id="UP000019246"/>
    </source>
</evidence>
<proteinExistence type="predicted"/>
<comment type="caution">
    <text evidence="1">The sequence shown here is derived from an EMBL/GenBank/DDBJ whole genome shotgun (WGS) entry which is preliminary data.</text>
</comment>
<keyword evidence="2" id="KW-1185">Reference proteome</keyword>
<reference evidence="1 2" key="1">
    <citation type="journal article" date="2014" name="Int. J. Syst. Evol. Microbiol.">
        <title>Listeria floridensis sp. nov., Listeria aquatica sp. nov., Listeria cornellensis sp. nov., Listeria riparia sp. nov. and Listeria grandensis sp. nov., from agricultural and natural environments.</title>
        <authorList>
            <person name="den Bakker H.C."/>
            <person name="Warchocki S."/>
            <person name="Wright E.M."/>
            <person name="Allred A.F."/>
            <person name="Ahlstrom C."/>
            <person name="Manuel C.S."/>
            <person name="Stasiewicz M.J."/>
            <person name="Burrell A."/>
            <person name="Roof S."/>
            <person name="Strawn L."/>
            <person name="Fortes E.D."/>
            <person name="Nightingale K.K."/>
            <person name="Kephart D."/>
            <person name="Wiedmann M."/>
        </authorList>
    </citation>
    <scope>NUCLEOTIDE SEQUENCE [LARGE SCALE GENOMIC DNA]</scope>
    <source>
        <strain evidence="1 2">FSL S10-1188</strain>
    </source>
</reference>
<dbReference type="OrthoDB" id="1550365at2"/>
<dbReference type="GO" id="GO:0009036">
    <property type="term" value="F:type II site-specific deoxyribonuclease activity"/>
    <property type="evidence" value="ECO:0007669"/>
    <property type="project" value="InterPro"/>
</dbReference>
<evidence type="ECO:0000313" key="1">
    <source>
        <dbReference type="EMBL" id="EUJ21827.1"/>
    </source>
</evidence>
<dbReference type="RefSeq" id="WP_036070231.1">
    <property type="nucleotide sequence ID" value="NZ_AOCG01000001.1"/>
</dbReference>
<dbReference type="GO" id="GO:0009307">
    <property type="term" value="P:DNA restriction-modification system"/>
    <property type="evidence" value="ECO:0007669"/>
    <property type="project" value="InterPro"/>
</dbReference>
<dbReference type="Proteomes" id="UP000019246">
    <property type="component" value="Unassembled WGS sequence"/>
</dbReference>